<gene>
    <name evidence="9" type="ORF">QTO34_008472</name>
</gene>
<dbReference type="GO" id="GO:0006879">
    <property type="term" value="P:intracellular iron ion homeostasis"/>
    <property type="evidence" value="ECO:0007669"/>
    <property type="project" value="InterPro"/>
</dbReference>
<feature type="compositionally biased region" description="Polar residues" evidence="7">
    <location>
        <begin position="788"/>
        <end position="803"/>
    </location>
</feature>
<dbReference type="Proteomes" id="UP001177744">
    <property type="component" value="Unassembled WGS sequence"/>
</dbReference>
<dbReference type="Gene3D" id="1.20.1260.10">
    <property type="match status" value="1"/>
</dbReference>
<evidence type="ECO:0000313" key="10">
    <source>
        <dbReference type="Proteomes" id="UP001177744"/>
    </source>
</evidence>
<feature type="domain" description="Ferritin/DPS" evidence="8">
    <location>
        <begin position="912"/>
        <end position="979"/>
    </location>
</feature>
<feature type="compositionally biased region" description="Polar residues" evidence="7">
    <location>
        <begin position="304"/>
        <end position="313"/>
    </location>
</feature>
<dbReference type="Pfam" id="PF00210">
    <property type="entry name" value="Ferritin"/>
    <property type="match status" value="1"/>
</dbReference>
<organism evidence="9 10">
    <name type="scientific">Cnephaeus nilssonii</name>
    <name type="common">Northern bat</name>
    <name type="synonym">Eptesicus nilssonii</name>
    <dbReference type="NCBI Taxonomy" id="3371016"/>
    <lineage>
        <taxon>Eukaryota</taxon>
        <taxon>Metazoa</taxon>
        <taxon>Chordata</taxon>
        <taxon>Craniata</taxon>
        <taxon>Vertebrata</taxon>
        <taxon>Euteleostomi</taxon>
        <taxon>Mammalia</taxon>
        <taxon>Eutheria</taxon>
        <taxon>Laurasiatheria</taxon>
        <taxon>Chiroptera</taxon>
        <taxon>Yangochiroptera</taxon>
        <taxon>Vespertilionidae</taxon>
        <taxon>Cnephaeus</taxon>
    </lineage>
</organism>
<feature type="compositionally biased region" description="Polar residues" evidence="7">
    <location>
        <begin position="115"/>
        <end position="125"/>
    </location>
</feature>
<comment type="similarity">
    <text evidence="1">Belongs to the ferritin family.</text>
</comment>
<feature type="region of interest" description="Disordered" evidence="7">
    <location>
        <begin position="192"/>
        <end position="232"/>
    </location>
</feature>
<evidence type="ECO:0000256" key="1">
    <source>
        <dbReference type="ARBA" id="ARBA00007513"/>
    </source>
</evidence>
<feature type="compositionally biased region" description="Low complexity" evidence="7">
    <location>
        <begin position="697"/>
        <end position="709"/>
    </location>
</feature>
<dbReference type="GO" id="GO:0008198">
    <property type="term" value="F:ferrous iron binding"/>
    <property type="evidence" value="ECO:0007669"/>
    <property type="project" value="TreeGrafter"/>
</dbReference>
<dbReference type="InterPro" id="IPR012347">
    <property type="entry name" value="Ferritin-like"/>
</dbReference>
<evidence type="ECO:0000259" key="8">
    <source>
        <dbReference type="Pfam" id="PF00210"/>
    </source>
</evidence>
<proteinExistence type="inferred from homology"/>
<evidence type="ECO:0000313" key="9">
    <source>
        <dbReference type="EMBL" id="KAK1346004.1"/>
    </source>
</evidence>
<dbReference type="SUPFAM" id="SSF47240">
    <property type="entry name" value="Ferritin-like"/>
    <property type="match status" value="1"/>
</dbReference>
<evidence type="ECO:0000256" key="4">
    <source>
        <dbReference type="ARBA" id="ARBA00045578"/>
    </source>
</evidence>
<feature type="region of interest" description="Disordered" evidence="7">
    <location>
        <begin position="612"/>
        <end position="659"/>
    </location>
</feature>
<keyword evidence="6" id="KW-0479">Metal-binding</keyword>
<feature type="region of interest" description="Disordered" evidence="7">
    <location>
        <begin position="244"/>
        <end position="316"/>
    </location>
</feature>
<accession>A0AA40LWD3</accession>
<feature type="region of interest" description="Disordered" evidence="7">
    <location>
        <begin position="675"/>
        <end position="710"/>
    </location>
</feature>
<feature type="compositionally biased region" description="Basic and acidic residues" evidence="7">
    <location>
        <begin position="273"/>
        <end position="301"/>
    </location>
</feature>
<keyword evidence="10" id="KW-1185">Reference proteome</keyword>
<feature type="region of interest" description="Disordered" evidence="7">
    <location>
        <begin position="98"/>
        <end position="125"/>
    </location>
</feature>
<dbReference type="InterPro" id="IPR008331">
    <property type="entry name" value="Ferritin_DPS_dom"/>
</dbReference>
<feature type="compositionally biased region" description="Low complexity" evidence="7">
    <location>
        <begin position="392"/>
        <end position="406"/>
    </location>
</feature>
<reference evidence="9" key="1">
    <citation type="submission" date="2023-06" db="EMBL/GenBank/DDBJ databases">
        <title>Reference genome for the Northern bat (Eptesicus nilssonii), a most northern bat species.</title>
        <authorList>
            <person name="Laine V.N."/>
            <person name="Pulliainen A.T."/>
            <person name="Lilley T.M."/>
        </authorList>
    </citation>
    <scope>NUCLEOTIDE SEQUENCE</scope>
    <source>
        <strain evidence="9">BLF_Eptnil</strain>
        <tissue evidence="9">Kidney</tissue>
    </source>
</reference>
<dbReference type="GO" id="GO:0006826">
    <property type="term" value="P:iron ion transport"/>
    <property type="evidence" value="ECO:0007669"/>
    <property type="project" value="InterPro"/>
</dbReference>
<dbReference type="GO" id="GO:0044754">
    <property type="term" value="C:autolysosome"/>
    <property type="evidence" value="ECO:0007669"/>
    <property type="project" value="UniProtKB-SubCell"/>
</dbReference>
<sequence>MHQAKSLWRSRHPAPRFRWMVGVADTQLLALIVWWAWQADPQLPAIHRAEAFDGGAHSHNMAAPSPLSPTRVAGKQKGWAHPQVGLATPCTCLRNPLVPSAPQPPRTGLRHRQTSDGSCSATQGQSKVQASLSWRMPSCPGPPKAQTYPQPCSCHHCSHTMMALALPTPAKGAKQLGLAPAVGASGSCCPDHPSGAGVGGEALRGDRGQQPPLAPTDGAERSGPVPGTSNRCKQQLQLRAWSGLVGQDTGYEGEGGGRRELQEWRSSWSEAKTPGEKPVDSSQSKDGRQHPERRPGSRVLEENQCWQPGSDTTGGDAAALYRGSLIIALKETCLRRIKGNPVLKAAGPQEAVKSSCSSNSAAQCLLQSGAGAEQPDCEENTRGEDEPRGPLAPYRRPAAEAGEAPATTAVLTSHEPGFWLSSLPLWERTDHQGAAPALSICPLVSPGLTSPPPPGQVGRGHTLQLLSAPQAPAAAVVVLACQYRLPSGTCDPGFPRSPSFIQKHPETWEICSFPELVLDTIRLGIATAMTHRRSNEERSWQNALKWPGFVKVTQEQWFSGYVPWHSSPDQTTHNYQCTQLSEQLGLRPQPPADLFQCSGCQTTSISFYVDRDEEQPEEFSSMESKWLQRSASGPRDDGTHSHKMAAPSPLSPTGVAGTQQGWACPPVGWPLCTPISRVSQSPQPHSRPGPARCSGKPQIAAAQPPRAAQGSVGSRVCGWVQRADLATSALHLSHLQHQHLQAMIPRGGGILLLTKIQCQPDIVVGNAPSEWQHYASNDRMLSEVAPSKPQQRPFDNSPGNVSVNEKYKERSPPGKMAPSTLLRPFSRLLALARLPSSPSVQSKFYVREPLHDKPDWLKSKSYAPGGRIPICVPSSMAFGSAHCSMTLGWKQNRTLPVGGGHLKSHLRTSWKPSPDEWGETQDSMEAMMALERNLTQALMELQALGTTRADPQLRDFLENHFQGEEVKLIKKMGSLLAVLSAVQAQGLLSPLNVVKCAIGFDPLRPDQAALSILAVQIITAQSNFFHKAGSTWEV</sequence>
<dbReference type="PANTHER" id="PTHR11431:SF47">
    <property type="entry name" value="FERRITIN LIGHT CHAIN"/>
    <property type="match status" value="1"/>
</dbReference>
<comment type="function">
    <text evidence="4">Stores iron in a soluble, non-toxic, readily available form. Important for iron homeostasis. Iron is taken up in the ferrous form and deposited as ferric hydroxides after oxidation. Also plays a role in delivery of iron to cells. Mediates iron uptake in capsule cells of the developing kidney. Delivery to lysosomes by the cargo receptor NCOA4 for autophagic degradation and release or iron.</text>
</comment>
<evidence type="ECO:0000256" key="2">
    <source>
        <dbReference type="ARBA" id="ARBA00040044"/>
    </source>
</evidence>
<comment type="subcellular location">
    <subcellularLocation>
        <location evidence="3">Autolysosome</location>
    </subcellularLocation>
</comment>
<evidence type="ECO:0000256" key="5">
    <source>
        <dbReference type="ARBA" id="ARBA00047045"/>
    </source>
</evidence>
<dbReference type="InterPro" id="IPR009078">
    <property type="entry name" value="Ferritin-like_SF"/>
</dbReference>
<feature type="region of interest" description="Disordered" evidence="7">
    <location>
        <begin position="371"/>
        <end position="406"/>
    </location>
</feature>
<dbReference type="GO" id="GO:0008199">
    <property type="term" value="F:ferric iron binding"/>
    <property type="evidence" value="ECO:0007669"/>
    <property type="project" value="InterPro"/>
</dbReference>
<dbReference type="PANTHER" id="PTHR11431">
    <property type="entry name" value="FERRITIN"/>
    <property type="match status" value="1"/>
</dbReference>
<evidence type="ECO:0000256" key="7">
    <source>
        <dbReference type="SAM" id="MobiDB-lite"/>
    </source>
</evidence>
<comment type="subunit">
    <text evidence="5">Oligomer of 24 subunits. There are two types of subunits: L (light) chain and H (heavy) chain. The major chain can be light or heavy, depending on the species and tissue type. The functional molecule forms a roughly spherical shell with a diameter of 12 nm and contains a central cavity into which the insoluble mineral iron core is deposited. Interacts with NCOA4.</text>
</comment>
<feature type="compositionally biased region" description="Basic and acidic residues" evidence="7">
    <location>
        <begin position="379"/>
        <end position="388"/>
    </location>
</feature>
<comment type="caution">
    <text evidence="9">The sequence shown here is derived from an EMBL/GenBank/DDBJ whole genome shotgun (WGS) entry which is preliminary data.</text>
</comment>
<protein>
    <recommendedName>
        <fullName evidence="2">Ferritin light chain</fullName>
    </recommendedName>
</protein>
<dbReference type="EMBL" id="JAULJE010000002">
    <property type="protein sequence ID" value="KAK1346004.1"/>
    <property type="molecule type" value="Genomic_DNA"/>
</dbReference>
<dbReference type="AlphaFoldDB" id="A0AA40LWD3"/>
<name>A0AA40LWD3_CNENI</name>
<evidence type="ECO:0000256" key="3">
    <source>
        <dbReference type="ARBA" id="ARBA00044942"/>
    </source>
</evidence>
<evidence type="ECO:0000256" key="6">
    <source>
        <dbReference type="PIRSR" id="PIRSR601519-1"/>
    </source>
</evidence>
<feature type="region of interest" description="Disordered" evidence="7">
    <location>
        <begin position="782"/>
        <end position="819"/>
    </location>
</feature>
<feature type="compositionally biased region" description="Polar residues" evidence="7">
    <location>
        <begin position="621"/>
        <end position="631"/>
    </location>
</feature>
<dbReference type="InterPro" id="IPR001519">
    <property type="entry name" value="Ferritin"/>
</dbReference>
<feature type="binding site" evidence="6">
    <location>
        <position position="931"/>
    </location>
    <ligand>
        <name>Fe cation</name>
        <dbReference type="ChEBI" id="CHEBI:24875"/>
        <label>1</label>
    </ligand>
</feature>
<keyword evidence="6" id="KW-0408">Iron</keyword>